<gene>
    <name evidence="1" type="ORF">DLAC_05147</name>
</gene>
<organism evidence="1 2">
    <name type="scientific">Tieghemostelium lacteum</name>
    <name type="common">Slime mold</name>
    <name type="synonym">Dictyostelium lacteum</name>
    <dbReference type="NCBI Taxonomy" id="361077"/>
    <lineage>
        <taxon>Eukaryota</taxon>
        <taxon>Amoebozoa</taxon>
        <taxon>Evosea</taxon>
        <taxon>Eumycetozoa</taxon>
        <taxon>Dictyostelia</taxon>
        <taxon>Dictyosteliales</taxon>
        <taxon>Raperosteliaceae</taxon>
        <taxon>Tieghemostelium</taxon>
    </lineage>
</organism>
<evidence type="ECO:0000313" key="2">
    <source>
        <dbReference type="Proteomes" id="UP000076078"/>
    </source>
</evidence>
<dbReference type="Proteomes" id="UP000076078">
    <property type="component" value="Unassembled WGS sequence"/>
</dbReference>
<keyword evidence="2" id="KW-1185">Reference proteome</keyword>
<name>A0A151ZIL7_TIELA</name>
<evidence type="ECO:0000313" key="1">
    <source>
        <dbReference type="EMBL" id="KYQ93757.1"/>
    </source>
</evidence>
<comment type="caution">
    <text evidence="1">The sequence shown here is derived from an EMBL/GenBank/DDBJ whole genome shotgun (WGS) entry which is preliminary data.</text>
</comment>
<dbReference type="EMBL" id="LODT01000025">
    <property type="protein sequence ID" value="KYQ93757.1"/>
    <property type="molecule type" value="Genomic_DNA"/>
</dbReference>
<dbReference type="AlphaFoldDB" id="A0A151ZIL7"/>
<accession>A0A151ZIL7</accession>
<protein>
    <submittedName>
        <fullName evidence="1">Uncharacterized protein</fullName>
    </submittedName>
</protein>
<dbReference type="InParanoid" id="A0A151ZIL7"/>
<reference evidence="1 2" key="1">
    <citation type="submission" date="2015-12" db="EMBL/GenBank/DDBJ databases">
        <title>Dictyostelia acquired genes for synthesis and detection of signals that induce cell-type specialization by lateral gene transfer from prokaryotes.</title>
        <authorList>
            <person name="Gloeckner G."/>
            <person name="Schaap P."/>
        </authorList>
    </citation>
    <scope>NUCLEOTIDE SEQUENCE [LARGE SCALE GENOMIC DNA]</scope>
    <source>
        <strain evidence="1 2">TK</strain>
    </source>
</reference>
<proteinExistence type="predicted"/>
<sequence length="161" mass="19331">MNIEFIIPARDFSGITHINTQYLQFQEDKNSIFAEKLHLNYVWYAFVYHAVNLPTGDYDVYYRVYFEKKIEYLESKASFRNYPLHVIERHTNFKTKQWYLLKVSSIEKPLLHNDEYFGTIELHIYNIEGYIKDGINVDYLHIVPKNQTVSMISKISQYNDI</sequence>